<dbReference type="Gene3D" id="3.40.525.10">
    <property type="entry name" value="CRAL-TRIO lipid binding domain"/>
    <property type="match status" value="1"/>
</dbReference>
<accession>A0ABM4B3T8</accession>
<dbReference type="SMART" id="SM00326">
    <property type="entry name" value="SH3"/>
    <property type="match status" value="1"/>
</dbReference>
<evidence type="ECO:0000259" key="7">
    <source>
        <dbReference type="PROSITE" id="PS50010"/>
    </source>
</evidence>
<sequence>MMDNIPVESCTVVNTNEISEEFTNMANCDPTSTEELSFDTVDGLVSDLGMMCEIKILEIAHVLQQKVMYISGGKDKEGHPLILCSTSPILGSVSEDTFKKAVIYLEKTACVLWENQKFVIIVDSQNDKWANVKVLMKLLEDFEACYIHYILLLKPQGFVQRHFSVKDTKQLQEFTKHPIVILESLEKLYNYVELNELPADLGGSHNFKINEWMEYTTAIERFQKSCLKLGNHVKEVYNMFNKKRSLSSVEEVESLYKQQEQYVDDVSDDLRCTVEIFNTLEPIVNQPYSVLQQEQSLLEKYNSAQLQVCSERLQFLSQYLQNLWNKQKMYLEQAKEVCQFELSFNTTAKKLKQITEILESRTDIGDSLSSAKDLLEELNEFENKRKEPYEEMKKLKEKGIAILVVFLPFAHQSVKQCNIEMQNLCNEFESKLEVRRNLLQVSLDVFMCLDKLHAWCQAGADLLAAQPAECFTNEDLASKCFNEVESFMKDGQGINLKKMNQINTLCAKLQNKFLYEKVEQALKRMAEVKLTLERREASLKKVIKPVRPVQLVKALVSEQPAPSQPAVGKSKEKDLNLDLKQSDEIKSRVSDDLNRKKSHIPNSPVFDKNEIKVVVMDDIEQFKRNTFRKSLRKSVKRPVSSPSELEEAESEEDPENRVKIRHVVTELVNTEVDYVNDLAVVMQSYFKSFDDPKYDIPDHIRSQKHIVFGNIEEIYNFHSKIFLQDLVKCRNNPYLAGQIFINKKEEFQLYATYCKNKPSSEELRRELHQTSFLIECQKELGHQLNLDSYLLKPVQRVTKYRLLLNEMLKYVSENHLAHADIKEALQTMKEVLRYVNDVMHSTGLIGFAGNLDLQGKLLLQDSFLVWERKKNTISQFKLSGGKQRQIFVFEKCLIFSKREYDNDKALATYQCKLFLKTAEIGVTETVKGHECKLEIWVQRRNEVYTLQAPNLEVKQVLVAELRKVLMSQFTGVKETKNRKIAPDDLAIIDTNQKKPSFTDEYDENRSSPTQAIFSNNKILRPSGMNSLKRAQMNPVKFFSIDSSDMILDNSSDESCSDWSENEVEETEPAETTVETVLNKNNNEENFIALAEYNSVEDSEMSLKEGELVSVVKEGEGGWWYCSSLLSGKKGWAPSGYLQRASLSKDAKFEPIKPSSPSPRNRIETIV</sequence>
<dbReference type="Pfam" id="PF23289">
    <property type="entry name" value="Spectrin_5"/>
    <property type="match status" value="1"/>
</dbReference>
<feature type="region of interest" description="Disordered" evidence="5">
    <location>
        <begin position="558"/>
        <end position="581"/>
    </location>
</feature>
<gene>
    <name evidence="10" type="primary">LOC100208849</name>
</gene>
<name>A0ABM4B3T8_HYDVU</name>
<evidence type="ECO:0000256" key="4">
    <source>
        <dbReference type="PROSITE-ProRule" id="PRU00192"/>
    </source>
</evidence>
<feature type="domain" description="CRAL-TRIO" evidence="8">
    <location>
        <begin position="58"/>
        <end position="209"/>
    </location>
</feature>
<evidence type="ECO:0000313" key="10">
    <source>
        <dbReference type="RefSeq" id="XP_065643486.1"/>
    </source>
</evidence>
<dbReference type="Pfam" id="PF00018">
    <property type="entry name" value="SH3_1"/>
    <property type="match status" value="1"/>
</dbReference>
<comment type="similarity">
    <text evidence="3">Belongs to the MCF2 family.</text>
</comment>
<dbReference type="Pfam" id="PF00621">
    <property type="entry name" value="RhoGEF"/>
    <property type="match status" value="1"/>
</dbReference>
<dbReference type="Gene3D" id="2.30.30.40">
    <property type="entry name" value="SH3 Domains"/>
    <property type="match status" value="1"/>
</dbReference>
<feature type="compositionally biased region" description="Acidic residues" evidence="5">
    <location>
        <begin position="644"/>
        <end position="654"/>
    </location>
</feature>
<dbReference type="SMART" id="SM00233">
    <property type="entry name" value="PH"/>
    <property type="match status" value="1"/>
</dbReference>
<dbReference type="Gene3D" id="1.20.58.60">
    <property type="match status" value="1"/>
</dbReference>
<proteinExistence type="inferred from homology"/>
<dbReference type="InterPro" id="IPR035899">
    <property type="entry name" value="DBL_dom_sf"/>
</dbReference>
<dbReference type="PROSITE" id="PS50002">
    <property type="entry name" value="SH3"/>
    <property type="match status" value="1"/>
</dbReference>
<dbReference type="InterPro" id="IPR001251">
    <property type="entry name" value="CRAL-TRIO_dom"/>
</dbReference>
<dbReference type="SUPFAM" id="SSF52087">
    <property type="entry name" value="CRAL/TRIO domain"/>
    <property type="match status" value="1"/>
</dbReference>
<dbReference type="InterPro" id="IPR055251">
    <property type="entry name" value="SOS1_NGEF_PH"/>
</dbReference>
<feature type="region of interest" description="Disordered" evidence="5">
    <location>
        <begin position="633"/>
        <end position="655"/>
    </location>
</feature>
<keyword evidence="2" id="KW-0344">Guanine-nucleotide releasing factor</keyword>
<dbReference type="InterPro" id="IPR036028">
    <property type="entry name" value="SH3-like_dom_sf"/>
</dbReference>
<dbReference type="Gene3D" id="1.20.900.10">
    <property type="entry name" value="Dbl homology (DH) domain"/>
    <property type="match status" value="1"/>
</dbReference>
<evidence type="ECO:0000256" key="1">
    <source>
        <dbReference type="ARBA" id="ARBA00022443"/>
    </source>
</evidence>
<dbReference type="SUPFAM" id="SSF50729">
    <property type="entry name" value="PH domain-like"/>
    <property type="match status" value="1"/>
</dbReference>
<feature type="compositionally biased region" description="Basic and acidic residues" evidence="5">
    <location>
        <begin position="569"/>
        <end position="581"/>
    </location>
</feature>
<evidence type="ECO:0000256" key="3">
    <source>
        <dbReference type="ARBA" id="ARBA00049987"/>
    </source>
</evidence>
<keyword evidence="1 4" id="KW-0728">SH3 domain</keyword>
<evidence type="ECO:0000256" key="2">
    <source>
        <dbReference type="ARBA" id="ARBA00022658"/>
    </source>
</evidence>
<dbReference type="InterPro" id="IPR036865">
    <property type="entry name" value="CRAL-TRIO_dom_sf"/>
</dbReference>
<dbReference type="Gene3D" id="2.30.29.30">
    <property type="entry name" value="Pleckstrin-homology domain (PH domain)/Phosphotyrosine-binding domain (PTB)"/>
    <property type="match status" value="1"/>
</dbReference>
<dbReference type="InterPro" id="IPR051336">
    <property type="entry name" value="RhoGEF_Guanine_NuclExch_SF"/>
</dbReference>
<dbReference type="PANTHER" id="PTHR22826">
    <property type="entry name" value="RHO GUANINE EXCHANGE FACTOR-RELATED"/>
    <property type="match status" value="1"/>
</dbReference>
<dbReference type="InterPro" id="IPR001849">
    <property type="entry name" value="PH_domain"/>
</dbReference>
<reference evidence="10" key="2">
    <citation type="submission" date="2025-08" db="UniProtKB">
        <authorList>
            <consortium name="RefSeq"/>
        </authorList>
    </citation>
    <scope>IDENTIFICATION</scope>
</reference>
<dbReference type="CDD" id="cd00170">
    <property type="entry name" value="SEC14"/>
    <property type="match status" value="1"/>
</dbReference>
<dbReference type="PANTHER" id="PTHR22826:SF211">
    <property type="entry name" value="LD43457P"/>
    <property type="match status" value="1"/>
</dbReference>
<dbReference type="RefSeq" id="XP_065643486.1">
    <property type="nucleotide sequence ID" value="XM_065787414.1"/>
</dbReference>
<keyword evidence="9" id="KW-1185">Reference proteome</keyword>
<dbReference type="SMART" id="SM00325">
    <property type="entry name" value="RhoGEF"/>
    <property type="match status" value="1"/>
</dbReference>
<protein>
    <submittedName>
        <fullName evidence="10">Guanine nucleotide exchange factor DBS isoform X3</fullName>
    </submittedName>
</protein>
<dbReference type="SUPFAM" id="SSF48065">
    <property type="entry name" value="DBL homology domain (DH-domain)"/>
    <property type="match status" value="1"/>
</dbReference>
<dbReference type="GeneID" id="100208849"/>
<dbReference type="Proteomes" id="UP001652625">
    <property type="component" value="Chromosome 01"/>
</dbReference>
<evidence type="ECO:0000313" key="9">
    <source>
        <dbReference type="Proteomes" id="UP001652625"/>
    </source>
</evidence>
<dbReference type="CDD" id="cd11856">
    <property type="entry name" value="SH3_p47phox_like"/>
    <property type="match status" value="1"/>
</dbReference>
<dbReference type="Pfam" id="PF22697">
    <property type="entry name" value="SOS1_NGEF_PH"/>
    <property type="match status" value="1"/>
</dbReference>
<dbReference type="PROSITE" id="PS50010">
    <property type="entry name" value="DH_2"/>
    <property type="match status" value="1"/>
</dbReference>
<organism evidence="9 10">
    <name type="scientific">Hydra vulgaris</name>
    <name type="common">Hydra</name>
    <name type="synonym">Hydra attenuata</name>
    <dbReference type="NCBI Taxonomy" id="6087"/>
    <lineage>
        <taxon>Eukaryota</taxon>
        <taxon>Metazoa</taxon>
        <taxon>Cnidaria</taxon>
        <taxon>Hydrozoa</taxon>
        <taxon>Hydroidolina</taxon>
        <taxon>Anthoathecata</taxon>
        <taxon>Aplanulata</taxon>
        <taxon>Hydridae</taxon>
        <taxon>Hydra</taxon>
    </lineage>
</organism>
<evidence type="ECO:0000259" key="6">
    <source>
        <dbReference type="PROSITE" id="PS50002"/>
    </source>
</evidence>
<dbReference type="InterPro" id="IPR000219">
    <property type="entry name" value="DH_dom"/>
</dbReference>
<dbReference type="PROSITE" id="PS50191">
    <property type="entry name" value="CRAL_TRIO"/>
    <property type="match status" value="1"/>
</dbReference>
<dbReference type="InterPro" id="IPR001452">
    <property type="entry name" value="SH3_domain"/>
</dbReference>
<feature type="domain" description="DH" evidence="7">
    <location>
        <begin position="659"/>
        <end position="838"/>
    </location>
</feature>
<dbReference type="InterPro" id="IPR056466">
    <property type="entry name" value="Spectrin_DBS"/>
</dbReference>
<evidence type="ECO:0000259" key="8">
    <source>
        <dbReference type="PROSITE" id="PS50191"/>
    </source>
</evidence>
<reference evidence="9" key="1">
    <citation type="submission" date="2025-05" db="UniProtKB">
        <authorList>
            <consortium name="RefSeq"/>
        </authorList>
    </citation>
    <scope>NUCLEOTIDE SEQUENCE [LARGE SCALE GENOMIC DNA]</scope>
</reference>
<dbReference type="Pfam" id="PF13716">
    <property type="entry name" value="CRAL_TRIO_2"/>
    <property type="match status" value="1"/>
</dbReference>
<dbReference type="SUPFAM" id="SSF50044">
    <property type="entry name" value="SH3-domain"/>
    <property type="match status" value="1"/>
</dbReference>
<dbReference type="InterPro" id="IPR011993">
    <property type="entry name" value="PH-like_dom_sf"/>
</dbReference>
<dbReference type="CDD" id="cd00160">
    <property type="entry name" value="RhoGEF"/>
    <property type="match status" value="1"/>
</dbReference>
<feature type="domain" description="SH3" evidence="6">
    <location>
        <begin position="1081"/>
        <end position="1142"/>
    </location>
</feature>
<dbReference type="SUPFAM" id="SSF46966">
    <property type="entry name" value="Spectrin repeat"/>
    <property type="match status" value="1"/>
</dbReference>
<evidence type="ECO:0000256" key="5">
    <source>
        <dbReference type="SAM" id="MobiDB-lite"/>
    </source>
</evidence>
<feature type="region of interest" description="Disordered" evidence="5">
    <location>
        <begin position="1147"/>
        <end position="1166"/>
    </location>
</feature>